<gene>
    <name evidence="1" type="ORF">ACZ87_02151</name>
</gene>
<sequence>MPDSTLLLQRVQDRLGALFCIAILAVPLGGHARQTEPSEQPFKRMDIGYCRSPFCIRLS</sequence>
<dbReference type="EMBL" id="LJAM02000211">
    <property type="protein sequence ID" value="RAP71044.1"/>
    <property type="molecule type" value="Genomic_DNA"/>
</dbReference>
<proteinExistence type="predicted"/>
<dbReference type="AlphaFoldDB" id="A0A328TTG5"/>
<comment type="caution">
    <text evidence="1">The sequence shown here is derived from an EMBL/GenBank/DDBJ whole genome shotgun (WGS) entry which is preliminary data.</text>
</comment>
<evidence type="ECO:0000313" key="2">
    <source>
        <dbReference type="Proteomes" id="UP000244334"/>
    </source>
</evidence>
<organism evidence="1 2">
    <name type="scientific">Candidatus Erwinia dacicola</name>
    <dbReference type="NCBI Taxonomy" id="252393"/>
    <lineage>
        <taxon>Bacteria</taxon>
        <taxon>Pseudomonadati</taxon>
        <taxon>Pseudomonadota</taxon>
        <taxon>Gammaproteobacteria</taxon>
        <taxon>Enterobacterales</taxon>
        <taxon>Erwiniaceae</taxon>
        <taxon>Erwinia</taxon>
    </lineage>
</organism>
<evidence type="ECO:0000313" key="1">
    <source>
        <dbReference type="EMBL" id="RAP71044.1"/>
    </source>
</evidence>
<keyword evidence="2" id="KW-1185">Reference proteome</keyword>
<dbReference type="Proteomes" id="UP000244334">
    <property type="component" value="Unassembled WGS sequence"/>
</dbReference>
<accession>A0A328TTG5</accession>
<name>A0A328TTG5_9GAMM</name>
<reference evidence="1" key="1">
    <citation type="submission" date="2018-04" db="EMBL/GenBank/DDBJ databases">
        <title>Genomes of the Obligate Erwinia dacicola and Facultative Enterobacter sp. OLF Endosymbionts of the Olive Fruit fly, Bactrocera oleae.</title>
        <authorList>
            <person name="Estes A.M."/>
            <person name="Hearn D.J."/>
            <person name="Agarwal S."/>
            <person name="Pierson E.A."/>
            <person name="Dunning-Hotopp J.C."/>
        </authorList>
    </citation>
    <scope>NUCLEOTIDE SEQUENCE [LARGE SCALE GENOMIC DNA]</scope>
    <source>
        <strain evidence="1">Oroville</strain>
    </source>
</reference>
<protein>
    <submittedName>
        <fullName evidence="1">Uncharacterized protein</fullName>
    </submittedName>
</protein>